<dbReference type="PANTHER" id="PTHR43027:SF2">
    <property type="entry name" value="TRANSPORT PERMEASE PROTEIN"/>
    <property type="match status" value="1"/>
</dbReference>
<comment type="caution">
    <text evidence="7">The sequence shown here is derived from an EMBL/GenBank/DDBJ whole genome shotgun (WGS) entry which is preliminary data.</text>
</comment>
<evidence type="ECO:0000256" key="2">
    <source>
        <dbReference type="ARBA" id="ARBA00022692"/>
    </source>
</evidence>
<accession>A0ABV7Y9Z8</accession>
<dbReference type="PANTHER" id="PTHR43027">
    <property type="entry name" value="DOXORUBICIN RESISTANCE ABC TRANSPORTER PERMEASE PROTEIN DRRC-RELATED"/>
    <property type="match status" value="1"/>
</dbReference>
<dbReference type="InterPro" id="IPR013525">
    <property type="entry name" value="ABC2_TM"/>
</dbReference>
<feature type="transmembrane region" description="Helical" evidence="5">
    <location>
        <begin position="21"/>
        <end position="38"/>
    </location>
</feature>
<evidence type="ECO:0000313" key="7">
    <source>
        <dbReference type="EMBL" id="MFC3761412.1"/>
    </source>
</evidence>
<protein>
    <submittedName>
        <fullName evidence="7">ABC transporter permease</fullName>
    </submittedName>
</protein>
<reference evidence="8" key="1">
    <citation type="journal article" date="2019" name="Int. J. Syst. Evol. Microbiol.">
        <title>The Global Catalogue of Microorganisms (GCM) 10K type strain sequencing project: providing services to taxonomists for standard genome sequencing and annotation.</title>
        <authorList>
            <consortium name="The Broad Institute Genomics Platform"/>
            <consortium name="The Broad Institute Genome Sequencing Center for Infectious Disease"/>
            <person name="Wu L."/>
            <person name="Ma J."/>
        </authorList>
    </citation>
    <scope>NUCLEOTIDE SEQUENCE [LARGE SCALE GENOMIC DNA]</scope>
    <source>
        <strain evidence="8">CGMCC 4.7241</strain>
    </source>
</reference>
<dbReference type="PROSITE" id="PS51012">
    <property type="entry name" value="ABC_TM2"/>
    <property type="match status" value="1"/>
</dbReference>
<dbReference type="InterPro" id="IPR047817">
    <property type="entry name" value="ABC2_TM_bact-type"/>
</dbReference>
<gene>
    <name evidence="7" type="ORF">ACFOUW_11225</name>
</gene>
<keyword evidence="3 5" id="KW-1133">Transmembrane helix</keyword>
<sequence length="246" mass="25177">MRPWLALVGAEMKMVARDTGGLVIPLGLPVLILVMNGLGNQGEVIPGTGGRTAIDLFILPVVLTMVVATIGVINLPSFLAGYRRAGILRRLAVTPTPPMRVLVAQLVTSLVQTLVGIAFALLVAVLAFDVRLPASPILAFGVFGLAALAMYAIGLLIAALAPTANSSVAIGLVAFFAMGAVGGMFGGTRALPDVLARVGEVLPFGAAVHALGTAWAGNSPALLHLVSLAAATVIAGLVAARFFRWE</sequence>
<evidence type="ECO:0000256" key="3">
    <source>
        <dbReference type="ARBA" id="ARBA00022989"/>
    </source>
</evidence>
<feature type="transmembrane region" description="Helical" evidence="5">
    <location>
        <begin position="168"/>
        <end position="187"/>
    </location>
</feature>
<keyword evidence="4 5" id="KW-0472">Membrane</keyword>
<keyword evidence="8" id="KW-1185">Reference proteome</keyword>
<comment type="subcellular location">
    <subcellularLocation>
        <location evidence="1">Membrane</location>
        <topology evidence="1">Multi-pass membrane protein</topology>
    </subcellularLocation>
</comment>
<evidence type="ECO:0000256" key="4">
    <source>
        <dbReference type="ARBA" id="ARBA00023136"/>
    </source>
</evidence>
<dbReference type="RefSeq" id="WP_205118475.1">
    <property type="nucleotide sequence ID" value="NZ_JAFBCM010000001.1"/>
</dbReference>
<dbReference type="Proteomes" id="UP001595699">
    <property type="component" value="Unassembled WGS sequence"/>
</dbReference>
<feature type="transmembrane region" description="Helical" evidence="5">
    <location>
        <begin position="58"/>
        <end position="80"/>
    </location>
</feature>
<keyword evidence="2 5" id="KW-0812">Transmembrane</keyword>
<feature type="domain" description="ABC transmembrane type-2" evidence="6">
    <location>
        <begin position="20"/>
        <end position="246"/>
    </location>
</feature>
<organism evidence="7 8">
    <name type="scientific">Tenggerimyces flavus</name>
    <dbReference type="NCBI Taxonomy" id="1708749"/>
    <lineage>
        <taxon>Bacteria</taxon>
        <taxon>Bacillati</taxon>
        <taxon>Actinomycetota</taxon>
        <taxon>Actinomycetes</taxon>
        <taxon>Propionibacteriales</taxon>
        <taxon>Nocardioidaceae</taxon>
        <taxon>Tenggerimyces</taxon>
    </lineage>
</organism>
<evidence type="ECO:0000313" key="8">
    <source>
        <dbReference type="Proteomes" id="UP001595699"/>
    </source>
</evidence>
<dbReference type="InterPro" id="IPR052902">
    <property type="entry name" value="ABC-2_transporter"/>
</dbReference>
<feature type="transmembrane region" description="Helical" evidence="5">
    <location>
        <begin position="221"/>
        <end position="243"/>
    </location>
</feature>
<name>A0ABV7Y9Z8_9ACTN</name>
<feature type="transmembrane region" description="Helical" evidence="5">
    <location>
        <begin position="137"/>
        <end position="161"/>
    </location>
</feature>
<evidence type="ECO:0000259" key="6">
    <source>
        <dbReference type="PROSITE" id="PS51012"/>
    </source>
</evidence>
<proteinExistence type="predicted"/>
<evidence type="ECO:0000256" key="1">
    <source>
        <dbReference type="ARBA" id="ARBA00004141"/>
    </source>
</evidence>
<feature type="transmembrane region" description="Helical" evidence="5">
    <location>
        <begin position="101"/>
        <end position="125"/>
    </location>
</feature>
<dbReference type="EMBL" id="JBHRZH010000008">
    <property type="protein sequence ID" value="MFC3761412.1"/>
    <property type="molecule type" value="Genomic_DNA"/>
</dbReference>
<evidence type="ECO:0000256" key="5">
    <source>
        <dbReference type="SAM" id="Phobius"/>
    </source>
</evidence>
<dbReference type="Pfam" id="PF12698">
    <property type="entry name" value="ABC2_membrane_3"/>
    <property type="match status" value="1"/>
</dbReference>